<keyword evidence="1" id="KW-0547">Nucleotide-binding</keyword>
<reference evidence="6 7" key="1">
    <citation type="journal article" date="2016" name="Fungal Biol.">
        <title>The genome of Xylona heveae provides a window into fungal endophytism.</title>
        <authorList>
            <person name="Gazis R."/>
            <person name="Kuo A."/>
            <person name="Riley R."/>
            <person name="LaButti K."/>
            <person name="Lipzen A."/>
            <person name="Lin J."/>
            <person name="Amirebrahimi M."/>
            <person name="Hesse C.N."/>
            <person name="Spatafora J.W."/>
            <person name="Henrissat B."/>
            <person name="Hainaut M."/>
            <person name="Grigoriev I.V."/>
            <person name="Hibbett D.S."/>
        </authorList>
    </citation>
    <scope>NUCLEOTIDE SEQUENCE [LARGE SCALE GENOMIC DNA]</scope>
    <source>
        <strain evidence="6 7">TC161</strain>
    </source>
</reference>
<dbReference type="SMART" id="SM00487">
    <property type="entry name" value="DEXDc"/>
    <property type="match status" value="1"/>
</dbReference>
<evidence type="ECO:0000313" key="7">
    <source>
        <dbReference type="Proteomes" id="UP000076632"/>
    </source>
</evidence>
<evidence type="ECO:0000256" key="4">
    <source>
        <dbReference type="SAM" id="MobiDB-lite"/>
    </source>
</evidence>
<evidence type="ECO:0000256" key="3">
    <source>
        <dbReference type="ARBA" id="ARBA00022840"/>
    </source>
</evidence>
<dbReference type="InterPro" id="IPR014001">
    <property type="entry name" value="Helicase_ATP-bd"/>
</dbReference>
<dbReference type="InParanoid" id="A0A165A437"/>
<feature type="non-terminal residue" evidence="6">
    <location>
        <position position="994"/>
    </location>
</feature>
<organism evidence="6 7">
    <name type="scientific">Xylona heveae (strain CBS 132557 / TC161)</name>
    <dbReference type="NCBI Taxonomy" id="1328760"/>
    <lineage>
        <taxon>Eukaryota</taxon>
        <taxon>Fungi</taxon>
        <taxon>Dikarya</taxon>
        <taxon>Ascomycota</taxon>
        <taxon>Pezizomycotina</taxon>
        <taxon>Xylonomycetes</taxon>
        <taxon>Xylonales</taxon>
        <taxon>Xylonaceae</taxon>
        <taxon>Xylona</taxon>
    </lineage>
</organism>
<feature type="compositionally biased region" description="Basic and acidic residues" evidence="4">
    <location>
        <begin position="747"/>
        <end position="759"/>
    </location>
</feature>
<evidence type="ECO:0000256" key="2">
    <source>
        <dbReference type="ARBA" id="ARBA00022801"/>
    </source>
</evidence>
<dbReference type="InterPro" id="IPR000330">
    <property type="entry name" value="SNF2_N"/>
</dbReference>
<dbReference type="OrthoDB" id="2801544at2759"/>
<dbReference type="PROSITE" id="PS51194">
    <property type="entry name" value="HELICASE_CTER"/>
    <property type="match status" value="1"/>
</dbReference>
<name>A0A165A437_XYLHT</name>
<feature type="region of interest" description="Disordered" evidence="4">
    <location>
        <begin position="747"/>
        <end position="799"/>
    </location>
</feature>
<dbReference type="GO" id="GO:0005634">
    <property type="term" value="C:nucleus"/>
    <property type="evidence" value="ECO:0007669"/>
    <property type="project" value="TreeGrafter"/>
</dbReference>
<dbReference type="InterPro" id="IPR001650">
    <property type="entry name" value="Helicase_C-like"/>
</dbReference>
<dbReference type="GO" id="GO:0008094">
    <property type="term" value="F:ATP-dependent activity, acting on DNA"/>
    <property type="evidence" value="ECO:0007669"/>
    <property type="project" value="TreeGrafter"/>
</dbReference>
<dbReference type="OMA" id="NLVDHWL"/>
<dbReference type="Gene3D" id="3.40.50.300">
    <property type="entry name" value="P-loop containing nucleotide triphosphate hydrolases"/>
    <property type="match status" value="1"/>
</dbReference>
<keyword evidence="7" id="KW-1185">Reference proteome</keyword>
<dbReference type="Pfam" id="PF00176">
    <property type="entry name" value="SNF2-rel_dom"/>
    <property type="match status" value="1"/>
</dbReference>
<dbReference type="STRING" id="1328760.A0A165A437"/>
<protein>
    <recommendedName>
        <fullName evidence="5">Helicase C-terminal domain-containing protein</fullName>
    </recommendedName>
</protein>
<dbReference type="Proteomes" id="UP000076632">
    <property type="component" value="Unassembled WGS sequence"/>
</dbReference>
<dbReference type="AlphaFoldDB" id="A0A165A437"/>
<evidence type="ECO:0000256" key="1">
    <source>
        <dbReference type="ARBA" id="ARBA00022741"/>
    </source>
</evidence>
<evidence type="ECO:0000313" key="6">
    <source>
        <dbReference type="EMBL" id="KZF19924.1"/>
    </source>
</evidence>
<dbReference type="GO" id="GO:0006281">
    <property type="term" value="P:DNA repair"/>
    <property type="evidence" value="ECO:0007669"/>
    <property type="project" value="TreeGrafter"/>
</dbReference>
<dbReference type="Pfam" id="PF00271">
    <property type="entry name" value="Helicase_C"/>
    <property type="match status" value="1"/>
</dbReference>
<dbReference type="EMBL" id="KV407464">
    <property type="protein sequence ID" value="KZF19924.1"/>
    <property type="molecule type" value="Genomic_DNA"/>
</dbReference>
<dbReference type="PANTHER" id="PTHR45626">
    <property type="entry name" value="TRANSCRIPTION TERMINATION FACTOR 2-RELATED"/>
    <property type="match status" value="1"/>
</dbReference>
<dbReference type="GO" id="GO:0005524">
    <property type="term" value="F:ATP binding"/>
    <property type="evidence" value="ECO:0007669"/>
    <property type="project" value="UniProtKB-KW"/>
</dbReference>
<dbReference type="SUPFAM" id="SSF52540">
    <property type="entry name" value="P-loop containing nucleoside triphosphate hydrolases"/>
    <property type="match status" value="2"/>
</dbReference>
<gene>
    <name evidence="6" type="ORF">L228DRAFT_204781</name>
</gene>
<proteinExistence type="predicted"/>
<dbReference type="InterPro" id="IPR027417">
    <property type="entry name" value="P-loop_NTPase"/>
</dbReference>
<dbReference type="InterPro" id="IPR049730">
    <property type="entry name" value="SNF2/RAD54-like_C"/>
</dbReference>
<dbReference type="PANTHER" id="PTHR45626:SF51">
    <property type="entry name" value="SNF2-RELATED DOMAIN-CONTAINING PROTEIN"/>
    <property type="match status" value="1"/>
</dbReference>
<dbReference type="RefSeq" id="XP_018185479.1">
    <property type="nucleotide sequence ID" value="XM_018329655.1"/>
</dbReference>
<dbReference type="InterPro" id="IPR038718">
    <property type="entry name" value="SNF2-like_sf"/>
</dbReference>
<feature type="domain" description="Helicase C-terminal" evidence="5">
    <location>
        <begin position="826"/>
        <end position="973"/>
    </location>
</feature>
<evidence type="ECO:0000259" key="5">
    <source>
        <dbReference type="PROSITE" id="PS51194"/>
    </source>
</evidence>
<dbReference type="CDD" id="cd18793">
    <property type="entry name" value="SF2_C_SNF"/>
    <property type="match status" value="1"/>
</dbReference>
<keyword evidence="2" id="KW-0378">Hydrolase</keyword>
<keyword evidence="3" id="KW-0067">ATP-binding</keyword>
<dbReference type="Gene3D" id="3.40.50.10810">
    <property type="entry name" value="Tandem AAA-ATPase domain"/>
    <property type="match status" value="2"/>
</dbReference>
<accession>A0A165A437</accession>
<dbReference type="GeneID" id="28894792"/>
<feature type="non-terminal residue" evidence="6">
    <location>
        <position position="1"/>
    </location>
</feature>
<sequence length="994" mass="111879">EYPFLKQLLAASWVRAFLLQNRKHPDYGSIRCYILAEDVGRGHLRRTDKNLRKALRTILAHLDVAPEAWNAGYELDTQARPMLSDAQPDASLSSLFYLYNTLKSPDPSPENVPVRHTRSAMETLLDPNDAPDGLKTTLYPYQRRSAAMMLQKEAAPTLQLDPRLRQMAGLDGRTFYFDQETMGVLQHPRLYEEARGGILAETMGLGKTLICLAVILASKGHWPRIPAEYSTGLLPRREKVGSLLDMAASTIGRYSIPWKPHFGALTEAGEDHSRCIELLKKNVGRYEIPGAPPRSLRATAMPKSRPIRLSTATIVIVPANLVNQWLDEIKKHTKDGSLKMLVMDSLKKELPGAEALADFDVILFSKPRWERERDCSCFRDVEIYSSPLKQIHWLRIIVDEGHSFASSGSKSNAVLVAGELQTDSRWVISGTPTKGLMGVEVELAASEHQKVEWEERDNLSPKTRRKALESRKSGADWLQEKKDVEKLGRIAVDYLKLRPWANVWPIEPTAPAWMWHMYRPAAAGQFAGYSECLKRTLKGLIVKHRAEDFEIDVQLPPLYNQLVYLEPAFFDRLSINLFLAVLTTNAVTSEREDTDYLWHPRNRKSLNTLVSNLRQSGFFWTGFSEKDVSEALKHAENYLESKGDQCPERDRNALTKALAVAKMALQSSGWLAFSQFHELGLFVEKWPEEHAAAWALDARATIPMVVGLTQLIKAQKYVNNQLYASDPSTGLSAAGKSAMEAAFDHARTHNKDSGTKDKGISTSSSLQEAPPTPKKKHKWWKERGRTPNPSALKRPSAPVMCPALPPDSPLAQASITGTASAKLSYLLDKILSLYRSEKILVFYEGEDIAYYIAQALEVVDIQYLIYAKSLSTERRSSYVVTFNTTETFRVLLMDVNQASHGLNMSSASRVFFVNAIWQPNVEAQAIKRAHRIGQTRPVYVETLVLKGTIEDQMLQRRKSMTNQELQKAEKSLLDDNGMTSIIQHAEFLPLSPEE</sequence>
<dbReference type="GO" id="GO:0016787">
    <property type="term" value="F:hydrolase activity"/>
    <property type="evidence" value="ECO:0007669"/>
    <property type="project" value="UniProtKB-KW"/>
</dbReference>
<dbReference type="InterPro" id="IPR050628">
    <property type="entry name" value="SNF2_RAD54_helicase_TF"/>
</dbReference>